<dbReference type="SUPFAM" id="SSF50129">
    <property type="entry name" value="GroES-like"/>
    <property type="match status" value="1"/>
</dbReference>
<dbReference type="InterPro" id="IPR011032">
    <property type="entry name" value="GroES-like_sf"/>
</dbReference>
<evidence type="ECO:0000259" key="8">
    <source>
        <dbReference type="SMART" id="SM00829"/>
    </source>
</evidence>
<dbReference type="InterPro" id="IPR020843">
    <property type="entry name" value="ER"/>
</dbReference>
<comment type="similarity">
    <text evidence="2 7">Belongs to the zinc-containing alcohol dehydrogenase family.</text>
</comment>
<name>A0ABT5YWK8_9ACTN</name>
<reference evidence="9 10" key="1">
    <citation type="submission" date="2023-03" db="EMBL/GenBank/DDBJ databases">
        <title>Draft genome sequence of type strain Streptomyces ferralitis JCM 14344.</title>
        <authorList>
            <person name="Klaysubun C."/>
            <person name="Duangmal K."/>
        </authorList>
    </citation>
    <scope>NUCLEOTIDE SEQUENCE [LARGE SCALE GENOMIC DNA]</scope>
    <source>
        <strain evidence="9 10">JCM 14344</strain>
    </source>
</reference>
<gene>
    <name evidence="9" type="ORF">P2L57_09675</name>
</gene>
<evidence type="ECO:0000256" key="2">
    <source>
        <dbReference type="ARBA" id="ARBA00008072"/>
    </source>
</evidence>
<keyword evidence="4 7" id="KW-0479">Metal-binding</keyword>
<evidence type="ECO:0000256" key="7">
    <source>
        <dbReference type="RuleBase" id="RU361277"/>
    </source>
</evidence>
<sequence length="341" mass="35383">MATMRAVQVSKAGGPLELVERDLPEPGEGEVRVRVQACGVCHSDMFAKEGLMGEATPFPIIPGHEVVGLIDEVGPGVSGSWSPGDRVGVGWFGGACYHCERCRRGDFITCRNGRIPGITFDGGYAEAVVVPADALARVPDELSAEDAAPLLCAGVAAFHGLRSSPVRPGDRVAVVGVGGLGHLAIQFAVKMGCEVVAISRGPEKAELVCRLGAHHYIDSQARDAGEALAELGGADVVVATTTSGSAVASTVAGLAPRGQVVVLGAAETPIELNALNLIGPATSVAGHPSGSSQDSEDTMRFCRITGVRPMVETMPLEKAAEAYDRMMSNDARFRMVLTTVQ</sequence>
<protein>
    <recommendedName>
        <fullName evidence="3">alcohol dehydrogenase</fullName>
        <ecNumber evidence="3">1.1.1.1</ecNumber>
    </recommendedName>
</protein>
<evidence type="ECO:0000256" key="3">
    <source>
        <dbReference type="ARBA" id="ARBA00013190"/>
    </source>
</evidence>
<comment type="caution">
    <text evidence="9">The sequence shown here is derived from an EMBL/GenBank/DDBJ whole genome shotgun (WGS) entry which is preliminary data.</text>
</comment>
<accession>A0ABT5YWK8</accession>
<dbReference type="PROSITE" id="PS00059">
    <property type="entry name" value="ADH_ZINC"/>
    <property type="match status" value="1"/>
</dbReference>
<keyword evidence="10" id="KW-1185">Reference proteome</keyword>
<keyword evidence="5 7" id="KW-0862">Zinc</keyword>
<dbReference type="CDD" id="cd08296">
    <property type="entry name" value="CAD_like"/>
    <property type="match status" value="1"/>
</dbReference>
<dbReference type="EMBL" id="JARHTQ010000005">
    <property type="protein sequence ID" value="MDF2255983.1"/>
    <property type="molecule type" value="Genomic_DNA"/>
</dbReference>
<dbReference type="PANTHER" id="PTHR42940:SF7">
    <property type="entry name" value="ALCOHOL DEHYDROGENASE-LIKE N-TERMINAL DOMAIN-CONTAINING PROTEIN"/>
    <property type="match status" value="1"/>
</dbReference>
<dbReference type="RefSeq" id="WP_275811463.1">
    <property type="nucleotide sequence ID" value="NZ_BAAANM010000018.1"/>
</dbReference>
<evidence type="ECO:0000256" key="1">
    <source>
        <dbReference type="ARBA" id="ARBA00001947"/>
    </source>
</evidence>
<dbReference type="InterPro" id="IPR036291">
    <property type="entry name" value="NAD(P)-bd_dom_sf"/>
</dbReference>
<dbReference type="Proteomes" id="UP001220022">
    <property type="component" value="Unassembled WGS sequence"/>
</dbReference>
<evidence type="ECO:0000256" key="4">
    <source>
        <dbReference type="ARBA" id="ARBA00022723"/>
    </source>
</evidence>
<dbReference type="Pfam" id="PF00107">
    <property type="entry name" value="ADH_zinc_N"/>
    <property type="match status" value="1"/>
</dbReference>
<dbReference type="SMART" id="SM00829">
    <property type="entry name" value="PKS_ER"/>
    <property type="match status" value="1"/>
</dbReference>
<comment type="cofactor">
    <cofactor evidence="1 7">
        <name>Zn(2+)</name>
        <dbReference type="ChEBI" id="CHEBI:29105"/>
    </cofactor>
</comment>
<keyword evidence="6" id="KW-0560">Oxidoreductase</keyword>
<dbReference type="Gene3D" id="3.90.180.10">
    <property type="entry name" value="Medium-chain alcohol dehydrogenases, catalytic domain"/>
    <property type="match status" value="1"/>
</dbReference>
<evidence type="ECO:0000256" key="5">
    <source>
        <dbReference type="ARBA" id="ARBA00022833"/>
    </source>
</evidence>
<feature type="domain" description="Enoyl reductase (ER)" evidence="8">
    <location>
        <begin position="13"/>
        <end position="337"/>
    </location>
</feature>
<dbReference type="Gene3D" id="3.40.50.720">
    <property type="entry name" value="NAD(P)-binding Rossmann-like Domain"/>
    <property type="match status" value="1"/>
</dbReference>
<dbReference type="InterPro" id="IPR002328">
    <property type="entry name" value="ADH_Zn_CS"/>
</dbReference>
<dbReference type="InterPro" id="IPR013154">
    <property type="entry name" value="ADH-like_N"/>
</dbReference>
<dbReference type="EC" id="1.1.1.1" evidence="3"/>
<organism evidence="9 10">
    <name type="scientific">Streptantibioticus ferralitis</name>
    <dbReference type="NCBI Taxonomy" id="236510"/>
    <lineage>
        <taxon>Bacteria</taxon>
        <taxon>Bacillati</taxon>
        <taxon>Actinomycetota</taxon>
        <taxon>Actinomycetes</taxon>
        <taxon>Kitasatosporales</taxon>
        <taxon>Streptomycetaceae</taxon>
        <taxon>Streptantibioticus</taxon>
    </lineage>
</organism>
<evidence type="ECO:0000313" key="9">
    <source>
        <dbReference type="EMBL" id="MDF2255983.1"/>
    </source>
</evidence>
<dbReference type="PANTHER" id="PTHR42940">
    <property type="entry name" value="ALCOHOL DEHYDROGENASE 1-RELATED"/>
    <property type="match status" value="1"/>
</dbReference>
<dbReference type="Pfam" id="PF08240">
    <property type="entry name" value="ADH_N"/>
    <property type="match status" value="1"/>
</dbReference>
<dbReference type="InterPro" id="IPR013149">
    <property type="entry name" value="ADH-like_C"/>
</dbReference>
<proteinExistence type="inferred from homology"/>
<evidence type="ECO:0000256" key="6">
    <source>
        <dbReference type="ARBA" id="ARBA00023002"/>
    </source>
</evidence>
<evidence type="ECO:0000313" key="10">
    <source>
        <dbReference type="Proteomes" id="UP001220022"/>
    </source>
</evidence>
<dbReference type="SUPFAM" id="SSF51735">
    <property type="entry name" value="NAD(P)-binding Rossmann-fold domains"/>
    <property type="match status" value="1"/>
</dbReference>